<evidence type="ECO:0000313" key="3">
    <source>
        <dbReference type="Proteomes" id="UP000587991"/>
    </source>
</evidence>
<accession>A0A847S583</accession>
<keyword evidence="3" id="KW-1185">Reference proteome</keyword>
<name>A0A847S583_9NEIS</name>
<organism evidence="2 3">
    <name type="scientific">Leeia aquatica</name>
    <dbReference type="NCBI Taxonomy" id="2725557"/>
    <lineage>
        <taxon>Bacteria</taxon>
        <taxon>Pseudomonadati</taxon>
        <taxon>Pseudomonadota</taxon>
        <taxon>Betaproteobacteria</taxon>
        <taxon>Neisseriales</taxon>
        <taxon>Leeiaceae</taxon>
        <taxon>Leeia</taxon>
    </lineage>
</organism>
<feature type="signal peptide" evidence="1">
    <location>
        <begin position="1"/>
        <end position="20"/>
    </location>
</feature>
<comment type="caution">
    <text evidence="2">The sequence shown here is derived from an EMBL/GenBank/DDBJ whole genome shotgun (WGS) entry which is preliminary data.</text>
</comment>
<dbReference type="RefSeq" id="WP_168875901.1">
    <property type="nucleotide sequence ID" value="NZ_JABAIM010000001.1"/>
</dbReference>
<sequence length="176" mass="20091">MPFRPLYGPLLCLLALPALAGSAAQWQYGSDLRNPTAWLYSREVVNAYEASQGRSPNPIGLTIRQQGRRAPEVSLGQEKGSFYCPRHRCDVTLQFDDQPAEPWPAHADPIPWAPRSYHHYTFKLDRSRELIQRLQHSHRMVMTVRSYPDIILTARFEAEPLLWPPQAPSNPPPEPV</sequence>
<proteinExistence type="predicted"/>
<protein>
    <submittedName>
        <fullName evidence="2">Uncharacterized protein</fullName>
    </submittedName>
</protein>
<keyword evidence="1" id="KW-0732">Signal</keyword>
<dbReference type="EMBL" id="JABAIM010000001">
    <property type="protein sequence ID" value="NLR74277.1"/>
    <property type="molecule type" value="Genomic_DNA"/>
</dbReference>
<gene>
    <name evidence="2" type="ORF">HF682_03805</name>
</gene>
<evidence type="ECO:0000256" key="1">
    <source>
        <dbReference type="SAM" id="SignalP"/>
    </source>
</evidence>
<reference evidence="2 3" key="1">
    <citation type="submission" date="2020-04" db="EMBL/GenBank/DDBJ databases">
        <title>Draft genome of Leeia sp. IMCC25680.</title>
        <authorList>
            <person name="Song J."/>
            <person name="Cho J.-C."/>
        </authorList>
    </citation>
    <scope>NUCLEOTIDE SEQUENCE [LARGE SCALE GENOMIC DNA]</scope>
    <source>
        <strain evidence="2 3">IMCC25680</strain>
    </source>
</reference>
<feature type="chain" id="PRO_5032972396" evidence="1">
    <location>
        <begin position="21"/>
        <end position="176"/>
    </location>
</feature>
<dbReference type="AlphaFoldDB" id="A0A847S583"/>
<dbReference type="Proteomes" id="UP000587991">
    <property type="component" value="Unassembled WGS sequence"/>
</dbReference>
<evidence type="ECO:0000313" key="2">
    <source>
        <dbReference type="EMBL" id="NLR74277.1"/>
    </source>
</evidence>